<gene>
    <name evidence="1" type="ORF">QMQ05_06915</name>
</gene>
<evidence type="ECO:0000313" key="1">
    <source>
        <dbReference type="EMBL" id="XAO47245.1"/>
    </source>
</evidence>
<name>A0AAU6WHJ9_9MICC</name>
<evidence type="ECO:0008006" key="3">
    <source>
        <dbReference type="Google" id="ProtNLM"/>
    </source>
</evidence>
<protein>
    <recommendedName>
        <fullName evidence="3">Asparagine synthetase domain-containing protein</fullName>
    </recommendedName>
</protein>
<dbReference type="Proteomes" id="UP001486888">
    <property type="component" value="Chromosome"/>
</dbReference>
<dbReference type="KEGG" id="gey:QMQ05_06915"/>
<dbReference type="AlphaFoldDB" id="A0AAU6WHJ9"/>
<keyword evidence="2" id="KW-1185">Reference proteome</keyword>
<accession>A0AAU6WHJ9</accession>
<sequence>MSNYLIVIGVKSKIDTIRSSLMSNEFLEKRYSSEIVEQDLGSDYKILIVSRGAETETDLKNKVFFRGYAIFGGGDKKILFSGKSSNFAVVDKRSLSARSVEGCYISCVWNQESNHVEISNDLFNLCPLFRSVASDVAVFSDSIYVLREIRRILSMPITVNVTSVTARTWANAMAGQMLSSNTMIDQIKMVPLGSTIRVGLGKRLSVDLQSNNLPEIFGADIGAPYEQAIREYTIDYVSLLSSLASLGPARVNMAVSGGLDSRVNIASMTLTEELKSQAKISCQNSAPQHQKDFLVVAELAQIHGLPLNKEIPNAAIRKIERVENPLGLWYLSSSGLYDFMVLPDRIVTGHPTFNIGGHGAELAKGQYGWRSMAQIHRTIKDKPIADAFYAETEVAMLEMGIRFEDPIASEWHYLGHRNALHSGRFVTTSMIGVRPFMNRKLVGLSRSDAWKATVRSGKSLSVIHDIISLINPQMASYRYDDDRKNISASEVEARLFALGGQIHPQEIYKFEIEGSVDEVVNGYSFVLAALAEKRGHMLGKDRETLSKLMLSGFEIAKAHGLGDICNPIVEEAKTKLSDHSLPLQFARSSIGRLLSYHLLD</sequence>
<organism evidence="1 2">
    <name type="scientific">Glutamicibacter ectropisis</name>
    <dbReference type="NCBI Taxonomy" id="3046593"/>
    <lineage>
        <taxon>Bacteria</taxon>
        <taxon>Bacillati</taxon>
        <taxon>Actinomycetota</taxon>
        <taxon>Actinomycetes</taxon>
        <taxon>Micrococcales</taxon>
        <taxon>Micrococcaceae</taxon>
        <taxon>Glutamicibacter</taxon>
    </lineage>
</organism>
<reference evidence="1 2" key="1">
    <citation type="submission" date="2023-05" db="EMBL/GenBank/DDBJ databases">
        <title>Glutamicibacter sp. B1, complete genome.</title>
        <authorList>
            <person name="Long Y.H."/>
            <person name="Fang T."/>
            <person name="Li X.Y."/>
        </authorList>
    </citation>
    <scope>NUCLEOTIDE SEQUENCE [LARGE SCALE GENOMIC DNA]</scope>
    <source>
        <strain evidence="1 2">B1</strain>
    </source>
</reference>
<dbReference type="EMBL" id="CP125942">
    <property type="protein sequence ID" value="XAO47245.1"/>
    <property type="molecule type" value="Genomic_DNA"/>
</dbReference>
<dbReference type="RefSeq" id="WP_345474117.1">
    <property type="nucleotide sequence ID" value="NZ_CP125942.1"/>
</dbReference>
<proteinExistence type="predicted"/>
<evidence type="ECO:0000313" key="2">
    <source>
        <dbReference type="Proteomes" id="UP001486888"/>
    </source>
</evidence>